<dbReference type="Proteomes" id="UP000829362">
    <property type="component" value="Segment"/>
</dbReference>
<reference evidence="1" key="1">
    <citation type="submission" date="2021-11" db="EMBL/GenBank/DDBJ databases">
        <authorList>
            <person name="Rong C."/>
            <person name="Yang Y."/>
            <person name="Li S."/>
            <person name="Zhou K."/>
            <person name="Xu Y."/>
            <person name="Zhang R."/>
            <person name="Zhang Y."/>
        </authorList>
    </citation>
    <scope>NUCLEOTIDE SEQUENCE</scope>
</reference>
<protein>
    <submittedName>
        <fullName evidence="1">DUF1825 domain-containing protein</fullName>
    </submittedName>
</protein>
<sequence length="120" mass="14060">MSQDFFKSEVVQEELEDLQSTYTELLKMSQNFQDFNPEQRLEHIEKTLELIAKQKVFYGRLQLMANYVAEEDDDSSEVTMIKERIDSISSLYSGGDNLLNILQAMEDKLLTWKRSLKETP</sequence>
<evidence type="ECO:0000313" key="2">
    <source>
        <dbReference type="Proteomes" id="UP000829362"/>
    </source>
</evidence>
<gene>
    <name evidence="1" type="ORF">SSZBM1_76</name>
</gene>
<accession>A0AC61TSJ2</accession>
<evidence type="ECO:0000313" key="1">
    <source>
        <dbReference type="EMBL" id="UNH61193.1"/>
    </source>
</evidence>
<organism evidence="1 2">
    <name type="scientific">Synechococcus phage S-SZBM1</name>
    <dbReference type="NCBI Taxonomy" id="2926475"/>
    <lineage>
        <taxon>Viruses</taxon>
        <taxon>Duplodnaviria</taxon>
        <taxon>Heunggongvirae</taxon>
        <taxon>Uroviricota</taxon>
        <taxon>Caudoviricetes</taxon>
        <taxon>Pantevenvirales</taxon>
        <taxon>Kyanoviridae</taxon>
        <taxon>Shenzhenivirus</taxon>
        <taxon>Shenzhenivirus sszbm1</taxon>
    </lineage>
</organism>
<dbReference type="EMBL" id="OL473597">
    <property type="protein sequence ID" value="UNH61193.1"/>
    <property type="molecule type" value="Genomic_DNA"/>
</dbReference>
<keyword evidence="2" id="KW-1185">Reference proteome</keyword>
<proteinExistence type="predicted"/>
<name>A0AC61TSJ2_9CAUD</name>